<dbReference type="PANTHER" id="PTHR48111">
    <property type="entry name" value="REGULATOR OF RPOS"/>
    <property type="match status" value="1"/>
</dbReference>
<dbReference type="Pfam" id="PF00486">
    <property type="entry name" value="Trans_reg_C"/>
    <property type="match status" value="1"/>
</dbReference>
<dbReference type="GO" id="GO:0000976">
    <property type="term" value="F:transcription cis-regulatory region binding"/>
    <property type="evidence" value="ECO:0007669"/>
    <property type="project" value="TreeGrafter"/>
</dbReference>
<evidence type="ECO:0000256" key="2">
    <source>
        <dbReference type="ARBA" id="ARBA00023012"/>
    </source>
</evidence>
<evidence type="ECO:0000259" key="8">
    <source>
        <dbReference type="PROSITE" id="PS50110"/>
    </source>
</evidence>
<evidence type="ECO:0000259" key="9">
    <source>
        <dbReference type="PROSITE" id="PS51755"/>
    </source>
</evidence>
<keyword evidence="4 7" id="KW-0238">DNA-binding</keyword>
<evidence type="ECO:0000256" key="7">
    <source>
        <dbReference type="PROSITE-ProRule" id="PRU01091"/>
    </source>
</evidence>
<sequence length="236" mass="26676">MKTHILIVEDEEYIAEVLIAYCQNSGFEATHLASGANVVETVKSQTFDLMLLDLMLPDVDGVEICKQVRQFSQLPIIMVTAKSEEIDRLIGLEFGADDYICKPFSPREVIARIKTVLRRIQPNLVSNRSSQPSPELVLGQFVLKPDEYEARFGGCFLDLTPKEFMLLRLLVEHPGRVYSRDDILNALYSDLADVSDRNIDTHIKNIRKKIHAVAPTANPIRSVYGVGYKLLIEMPK</sequence>
<dbReference type="EMBL" id="MCZF01000156">
    <property type="protein sequence ID" value="PMM50284.1"/>
    <property type="molecule type" value="Genomic_DNA"/>
</dbReference>
<feature type="modified residue" description="4-aspartylphosphate" evidence="6">
    <location>
        <position position="53"/>
    </location>
</feature>
<keyword evidence="1 6" id="KW-0597">Phosphoprotein</keyword>
<dbReference type="InterPro" id="IPR036388">
    <property type="entry name" value="WH-like_DNA-bd_sf"/>
</dbReference>
<dbReference type="RefSeq" id="WP_102552646.1">
    <property type="nucleotide sequence ID" value="NZ_MCZF01000156.1"/>
</dbReference>
<dbReference type="PANTHER" id="PTHR48111:SF59">
    <property type="entry name" value="TRANSCRIPTIONAL REGULATORY PROTEIN BAER"/>
    <property type="match status" value="1"/>
</dbReference>
<evidence type="ECO:0000313" key="11">
    <source>
        <dbReference type="Proteomes" id="UP000235533"/>
    </source>
</evidence>
<keyword evidence="3" id="KW-0805">Transcription regulation</keyword>
<evidence type="ECO:0000256" key="3">
    <source>
        <dbReference type="ARBA" id="ARBA00023015"/>
    </source>
</evidence>
<dbReference type="PROSITE" id="PS50110">
    <property type="entry name" value="RESPONSE_REGULATORY"/>
    <property type="match status" value="1"/>
</dbReference>
<keyword evidence="5" id="KW-0804">Transcription</keyword>
<protein>
    <submittedName>
        <fullName evidence="10">Two-component system response regulator BaeR</fullName>
    </submittedName>
</protein>
<name>A0A2N7JQ34_VIBSP</name>
<dbReference type="Pfam" id="PF00072">
    <property type="entry name" value="Response_reg"/>
    <property type="match status" value="1"/>
</dbReference>
<gene>
    <name evidence="10" type="ORF">BCT54_24215</name>
</gene>
<feature type="DNA-binding region" description="OmpR/PhoB-type" evidence="7">
    <location>
        <begin position="133"/>
        <end position="232"/>
    </location>
</feature>
<dbReference type="AlphaFoldDB" id="A0A2N7JQ34"/>
<dbReference type="CDD" id="cd00383">
    <property type="entry name" value="trans_reg_C"/>
    <property type="match status" value="1"/>
</dbReference>
<dbReference type="SMART" id="SM00448">
    <property type="entry name" value="REC"/>
    <property type="match status" value="1"/>
</dbReference>
<dbReference type="PROSITE" id="PS51755">
    <property type="entry name" value="OMPR_PHOB"/>
    <property type="match status" value="1"/>
</dbReference>
<comment type="caution">
    <text evidence="10">The sequence shown here is derived from an EMBL/GenBank/DDBJ whole genome shotgun (WGS) entry which is preliminary data.</text>
</comment>
<dbReference type="InterPro" id="IPR016032">
    <property type="entry name" value="Sig_transdc_resp-reg_C-effctor"/>
</dbReference>
<organism evidence="10 11">
    <name type="scientific">Vibrio splendidus</name>
    <dbReference type="NCBI Taxonomy" id="29497"/>
    <lineage>
        <taxon>Bacteria</taxon>
        <taxon>Pseudomonadati</taxon>
        <taxon>Pseudomonadota</taxon>
        <taxon>Gammaproteobacteria</taxon>
        <taxon>Vibrionales</taxon>
        <taxon>Vibrionaceae</taxon>
        <taxon>Vibrio</taxon>
    </lineage>
</organism>
<dbReference type="InterPro" id="IPR001867">
    <property type="entry name" value="OmpR/PhoB-type_DNA-bd"/>
</dbReference>
<dbReference type="Gene3D" id="1.10.10.10">
    <property type="entry name" value="Winged helix-like DNA-binding domain superfamily/Winged helix DNA-binding domain"/>
    <property type="match status" value="1"/>
</dbReference>
<evidence type="ECO:0000313" key="10">
    <source>
        <dbReference type="EMBL" id="PMM50284.1"/>
    </source>
</evidence>
<feature type="domain" description="Response regulatory" evidence="8">
    <location>
        <begin position="4"/>
        <end position="117"/>
    </location>
</feature>
<evidence type="ECO:0000256" key="1">
    <source>
        <dbReference type="ARBA" id="ARBA00022553"/>
    </source>
</evidence>
<feature type="domain" description="OmpR/PhoB-type" evidence="9">
    <location>
        <begin position="133"/>
        <end position="232"/>
    </location>
</feature>
<dbReference type="GO" id="GO:0032993">
    <property type="term" value="C:protein-DNA complex"/>
    <property type="evidence" value="ECO:0007669"/>
    <property type="project" value="TreeGrafter"/>
</dbReference>
<dbReference type="Proteomes" id="UP000235533">
    <property type="component" value="Unassembled WGS sequence"/>
</dbReference>
<dbReference type="Gene3D" id="3.40.50.2300">
    <property type="match status" value="1"/>
</dbReference>
<evidence type="ECO:0000256" key="6">
    <source>
        <dbReference type="PROSITE-ProRule" id="PRU00169"/>
    </source>
</evidence>
<dbReference type="GO" id="GO:0005829">
    <property type="term" value="C:cytosol"/>
    <property type="evidence" value="ECO:0007669"/>
    <property type="project" value="TreeGrafter"/>
</dbReference>
<accession>A0A2N7JQ34</accession>
<dbReference type="GO" id="GO:0006355">
    <property type="term" value="P:regulation of DNA-templated transcription"/>
    <property type="evidence" value="ECO:0007669"/>
    <property type="project" value="InterPro"/>
</dbReference>
<dbReference type="FunFam" id="3.40.50.2300:FF:000001">
    <property type="entry name" value="DNA-binding response regulator PhoB"/>
    <property type="match status" value="1"/>
</dbReference>
<keyword evidence="2" id="KW-0902">Two-component regulatory system</keyword>
<evidence type="ECO:0000256" key="5">
    <source>
        <dbReference type="ARBA" id="ARBA00023163"/>
    </source>
</evidence>
<evidence type="ECO:0000256" key="4">
    <source>
        <dbReference type="ARBA" id="ARBA00023125"/>
    </source>
</evidence>
<proteinExistence type="predicted"/>
<dbReference type="SMART" id="SM00862">
    <property type="entry name" value="Trans_reg_C"/>
    <property type="match status" value="1"/>
</dbReference>
<dbReference type="InterPro" id="IPR011006">
    <property type="entry name" value="CheY-like_superfamily"/>
</dbReference>
<dbReference type="SUPFAM" id="SSF52172">
    <property type="entry name" value="CheY-like"/>
    <property type="match status" value="1"/>
</dbReference>
<reference evidence="11" key="1">
    <citation type="submission" date="2016-07" db="EMBL/GenBank/DDBJ databases">
        <title>Nontailed viruses are major unrecognized killers of bacteria in the ocean.</title>
        <authorList>
            <person name="Kauffman K."/>
            <person name="Hussain F."/>
            <person name="Yang J."/>
            <person name="Arevalo P."/>
            <person name="Brown J."/>
            <person name="Cutler M."/>
            <person name="Kelly L."/>
            <person name="Polz M.F."/>
        </authorList>
    </citation>
    <scope>NUCLEOTIDE SEQUENCE [LARGE SCALE GENOMIC DNA]</scope>
    <source>
        <strain evidence="11">10N.261.48.B5</strain>
    </source>
</reference>
<dbReference type="GO" id="GO:0000156">
    <property type="term" value="F:phosphorelay response regulator activity"/>
    <property type="evidence" value="ECO:0007669"/>
    <property type="project" value="TreeGrafter"/>
</dbReference>
<dbReference type="InterPro" id="IPR039420">
    <property type="entry name" value="WalR-like"/>
</dbReference>
<dbReference type="InterPro" id="IPR001789">
    <property type="entry name" value="Sig_transdc_resp-reg_receiver"/>
</dbReference>
<dbReference type="SUPFAM" id="SSF46894">
    <property type="entry name" value="C-terminal effector domain of the bipartite response regulators"/>
    <property type="match status" value="1"/>
</dbReference>
<dbReference type="Gene3D" id="6.10.250.690">
    <property type="match status" value="1"/>
</dbReference>